<feature type="transmembrane region" description="Helical" evidence="9">
    <location>
        <begin position="177"/>
        <end position="197"/>
    </location>
</feature>
<feature type="transmembrane region" description="Helical" evidence="9">
    <location>
        <begin position="94"/>
        <end position="113"/>
    </location>
</feature>
<evidence type="ECO:0000313" key="11">
    <source>
        <dbReference type="Proteomes" id="UP000306888"/>
    </source>
</evidence>
<evidence type="ECO:0000256" key="2">
    <source>
        <dbReference type="ARBA" id="ARBA00022448"/>
    </source>
</evidence>
<comment type="subcellular location">
    <subcellularLocation>
        <location evidence="1">Cell membrane</location>
        <topology evidence="1">Multi-pass membrane protein</topology>
    </subcellularLocation>
</comment>
<accession>A0A4S2DAQ7</accession>
<dbReference type="OrthoDB" id="9815089at2"/>
<comment type="caution">
    <text evidence="10">The sequence shown here is derived from an EMBL/GenBank/DDBJ whole genome shotgun (WGS) entry which is preliminary data.</text>
</comment>
<keyword evidence="3" id="KW-1003">Cell membrane</keyword>
<dbReference type="Pfam" id="PF03609">
    <property type="entry name" value="EII-Sor"/>
    <property type="match status" value="1"/>
</dbReference>
<feature type="transmembrane region" description="Helical" evidence="9">
    <location>
        <begin position="141"/>
        <end position="162"/>
    </location>
</feature>
<organism evidence="10 11">
    <name type="scientific">Clostridium sartagoforme</name>
    <dbReference type="NCBI Taxonomy" id="84031"/>
    <lineage>
        <taxon>Bacteria</taxon>
        <taxon>Bacillati</taxon>
        <taxon>Bacillota</taxon>
        <taxon>Clostridia</taxon>
        <taxon>Eubacteriales</taxon>
        <taxon>Clostridiaceae</taxon>
        <taxon>Clostridium</taxon>
    </lineage>
</organism>
<feature type="transmembrane region" description="Helical" evidence="9">
    <location>
        <begin position="209"/>
        <end position="236"/>
    </location>
</feature>
<dbReference type="AlphaFoldDB" id="A0A4S2DAQ7"/>
<evidence type="ECO:0000256" key="7">
    <source>
        <dbReference type="ARBA" id="ARBA00022989"/>
    </source>
</evidence>
<name>A0A4S2DAQ7_9CLOT</name>
<dbReference type="GO" id="GO:0005886">
    <property type="term" value="C:plasma membrane"/>
    <property type="evidence" value="ECO:0007669"/>
    <property type="project" value="UniProtKB-SubCell"/>
</dbReference>
<dbReference type="InterPro" id="IPR004700">
    <property type="entry name" value="PTS_IIC_man"/>
</dbReference>
<dbReference type="PANTHER" id="PTHR32502">
    <property type="entry name" value="N-ACETYLGALACTOSAMINE PERMEASE II COMPONENT-RELATED"/>
    <property type="match status" value="1"/>
</dbReference>
<reference evidence="10 11" key="1">
    <citation type="submission" date="2019-04" db="EMBL/GenBank/DDBJ databases">
        <title>Microbes associate with the intestines of laboratory mice.</title>
        <authorList>
            <person name="Navarre W."/>
            <person name="Wong E."/>
            <person name="Huang K."/>
            <person name="Tropini C."/>
            <person name="Ng K."/>
            <person name="Yu B."/>
        </authorList>
    </citation>
    <scope>NUCLEOTIDE SEQUENCE [LARGE SCALE GENOMIC DNA]</scope>
    <source>
        <strain evidence="10 11">NM50_B9-20</strain>
    </source>
</reference>
<keyword evidence="11" id="KW-1185">Reference proteome</keyword>
<evidence type="ECO:0000313" key="10">
    <source>
        <dbReference type="EMBL" id="TGY38776.1"/>
    </source>
</evidence>
<dbReference type="PANTHER" id="PTHR32502:SF28">
    <property type="entry name" value="PHOSPHOTRANSFERASE SYSTEM SUGAR-SPECIFIC EIIC COMPONENT"/>
    <property type="match status" value="1"/>
</dbReference>
<keyword evidence="6 9" id="KW-0812">Transmembrane</keyword>
<dbReference type="Proteomes" id="UP000306888">
    <property type="component" value="Unassembled WGS sequence"/>
</dbReference>
<dbReference type="EMBL" id="SRYR01000031">
    <property type="protein sequence ID" value="TGY38776.1"/>
    <property type="molecule type" value="Genomic_DNA"/>
</dbReference>
<gene>
    <name evidence="10" type="ORF">E5347_16705</name>
</gene>
<keyword evidence="2" id="KW-0813">Transport</keyword>
<proteinExistence type="predicted"/>
<keyword evidence="8 9" id="KW-0472">Membrane</keyword>
<dbReference type="RefSeq" id="WP_136008344.1">
    <property type="nucleotide sequence ID" value="NZ_SRYR01000031.1"/>
</dbReference>
<evidence type="ECO:0000256" key="1">
    <source>
        <dbReference type="ARBA" id="ARBA00004651"/>
    </source>
</evidence>
<evidence type="ECO:0000256" key="9">
    <source>
        <dbReference type="SAM" id="Phobius"/>
    </source>
</evidence>
<dbReference type="GO" id="GO:0009401">
    <property type="term" value="P:phosphoenolpyruvate-dependent sugar phosphotransferase system"/>
    <property type="evidence" value="ECO:0007669"/>
    <property type="project" value="UniProtKB-KW"/>
</dbReference>
<evidence type="ECO:0000256" key="8">
    <source>
        <dbReference type="ARBA" id="ARBA00023136"/>
    </source>
</evidence>
<evidence type="ECO:0000256" key="6">
    <source>
        <dbReference type="ARBA" id="ARBA00022692"/>
    </source>
</evidence>
<keyword evidence="5" id="KW-0598">Phosphotransferase system</keyword>
<dbReference type="InterPro" id="IPR050303">
    <property type="entry name" value="GatZ_KbaZ_carbometab"/>
</dbReference>
<evidence type="ECO:0000256" key="4">
    <source>
        <dbReference type="ARBA" id="ARBA00022597"/>
    </source>
</evidence>
<dbReference type="PROSITE" id="PS51106">
    <property type="entry name" value="PTS_EIIC_TYPE_4"/>
    <property type="match status" value="1"/>
</dbReference>
<keyword evidence="4 10" id="KW-0762">Sugar transport</keyword>
<evidence type="ECO:0000256" key="3">
    <source>
        <dbReference type="ARBA" id="ARBA00022475"/>
    </source>
</evidence>
<evidence type="ECO:0000256" key="5">
    <source>
        <dbReference type="ARBA" id="ARBA00022683"/>
    </source>
</evidence>
<sequence length="264" mass="28018">MQIQLWQIIVLGLLGGIAQWDETNMKLGFRNPAITGLIVGLVMGDVKTGLLVGGTLQLMTLGIGSYGGATIPDYATATIIAGALAISTGQGIDFAIGIGVPAALLLVQLDVVARMSNVFFQHKAEKYADERKYEKVELMNVLGLSTWMISRFVPIFICLFFGESLVQRLLEVSPDWLMGGLRVAGGVLPALGVALLLKYLPVKAYAPYLIVGFVLVAYLQMPMLGVALLGFAAALYNFKKAQSQDAAPAAAAGATYMGGADEDE</sequence>
<keyword evidence="7 9" id="KW-1133">Transmembrane helix</keyword>
<protein>
    <submittedName>
        <fullName evidence="10">PTS sugar transporter subunit IIC</fullName>
    </submittedName>
</protein>